<dbReference type="Proteomes" id="UP000238157">
    <property type="component" value="Unassembled WGS sequence"/>
</dbReference>
<protein>
    <submittedName>
        <fullName evidence="1">Uncharacterized protein</fullName>
    </submittedName>
</protein>
<organism evidence="1 2">
    <name type="scientific">Mongoliibacter ruber</name>
    <dbReference type="NCBI Taxonomy" id="1750599"/>
    <lineage>
        <taxon>Bacteria</taxon>
        <taxon>Pseudomonadati</taxon>
        <taxon>Bacteroidota</taxon>
        <taxon>Cytophagia</taxon>
        <taxon>Cytophagales</taxon>
        <taxon>Cyclobacteriaceae</taxon>
        <taxon>Mongoliibacter</taxon>
    </lineage>
</organism>
<name>A0A2T0WVK9_9BACT</name>
<accession>A0A2T0WVK9</accession>
<sequence length="953" mass="110369">MMEKKGPIHKDQALKHSQDFKLLMEQGIRHVQKFSGERWTDYNLHDPGVTILEQFCYGLTDLGYKTAFPIEDLLTEKSKGEINWDKNAFFSPSLVFSSHPITVLDFRKLLIDTFPEIQNCWLGQASAAGMEEGVNGVYEIEILPALSFQKDLKKRPELALSFQDRLYEYLKNNRNLCEDFEPPRLLSPKPIFIKASVEILPESDPDKIMAELIFALEVFLYHPVAYSNLEELRNSGLRIEDIFSGPKLTRGFILDTQLKERSKVLNIEQFQGLISKISGVKKCHDLALDTDGKEKNIILPEGYYASINTDPNDPASVYFKISIVVNQNRQRLNSSRVADLLLELWSKNFRVYQEDLFKDTFWKTSITGRYRNPENYVSIQHHFPKIYGLGKEGLSQHEAPDRHAKVRQLKGYLMLMEKHLANYLAQLSKVPEFFDYDIQKEGQTYFSQDFETHVGKDEIEIKESLMPGFDKTGVNPQTGESRITWLQRKNRVLDHLLARFGEGVQDLPFQLSLKMNISGTQEEMLALQLLQKSRFLRIVPELNYATHRARFNVLDHVKTRSTLEVLLSTLLGISLKNGSLLPDFLPKKVTLEDQNASESFLKSQISYTELKEKYRPLYKSERNFPRLENPEKPQFSFGKIGIKDLFARTLNPDCYWISKKLTFKGSIEVLFQKSATNWVGVWEGRNEKEAVQTIANAIQYFREMNHRSEGIYFVDHITLRSLLDNSEFGFVMMDQYGEPTFRSPWYNSYSKRKEQLELFYSAAKDKKAYRLSGKQLSIHDGQGRLLGAYHADGQVDIDTVFDITSSFATMMSGDRELSGFLSLKDVEDLRFMGTLHNDKVVGQRSMVFVQKREDGTEIKENFFDLNASLLLPDWPARFQENHFKYFVEKEVRERIPAHVKVGIYWLNLREFEAFENTYSKWRGESSSDSEKVKTKEAFRLYSFLSKLKGGENA</sequence>
<keyword evidence="2" id="KW-1185">Reference proteome</keyword>
<dbReference type="EMBL" id="PVTR01000001">
    <property type="protein sequence ID" value="PRY90709.1"/>
    <property type="molecule type" value="Genomic_DNA"/>
</dbReference>
<dbReference type="RefSeq" id="WP_106131934.1">
    <property type="nucleotide sequence ID" value="NZ_PVTR01000001.1"/>
</dbReference>
<comment type="caution">
    <text evidence="1">The sequence shown here is derived from an EMBL/GenBank/DDBJ whole genome shotgun (WGS) entry which is preliminary data.</text>
</comment>
<gene>
    <name evidence="1" type="ORF">CLW00_101374</name>
</gene>
<dbReference type="AlphaFoldDB" id="A0A2T0WVK9"/>
<dbReference type="OrthoDB" id="8263000at2"/>
<evidence type="ECO:0000313" key="1">
    <source>
        <dbReference type="EMBL" id="PRY90709.1"/>
    </source>
</evidence>
<reference evidence="1 2" key="1">
    <citation type="submission" date="2018-03" db="EMBL/GenBank/DDBJ databases">
        <title>Genomic Encyclopedia of Archaeal and Bacterial Type Strains, Phase II (KMG-II): from individual species to whole genera.</title>
        <authorList>
            <person name="Goeker M."/>
        </authorList>
    </citation>
    <scope>NUCLEOTIDE SEQUENCE [LARGE SCALE GENOMIC DNA]</scope>
    <source>
        <strain evidence="1 2">DSM 27929</strain>
    </source>
</reference>
<proteinExistence type="predicted"/>
<evidence type="ECO:0000313" key="2">
    <source>
        <dbReference type="Proteomes" id="UP000238157"/>
    </source>
</evidence>